<dbReference type="InterPro" id="IPR023635">
    <property type="entry name" value="Peptide_deformylase"/>
</dbReference>
<dbReference type="CDD" id="cd00487">
    <property type="entry name" value="Pep_deformylase"/>
    <property type="match status" value="1"/>
</dbReference>
<keyword evidence="4" id="KW-0408">Iron</keyword>
<sequence>MIRPHLILICVLPFLSMAQDYSKEIEAYRQKKALDFSKNSFGPLRAENVSYLAYYAPDENYKVQAKVEILENEVSFRMPTYDGTSNEYIRYALLHFELNGQPHTLTAYQSVSLFQNPAYITHLFLPFLDETNANETYAGGRYIDLDSKNISNNTVQIDFNTSYNPYCAYSSGYRCPQPPQENTLQTRILAGEKSYLGPKNDRIVDTEKASTFSDREKEIILNGNATDILHVYLVTDEEENAVLTTPSQDIKPNDPLLKVLAARMLKTVQDPKTKGVGIAAPQVGINKNAIWVQRFDKANQPFEFFINPKIIWRSALTRKGAEGCLSIPDRKEDVLRNYAIRLQYWTKDGKVEEENIEGFTAVILQHEVDHLYGILYPDRLVEQEGKEYLPLNEKLNFSVPKGSLMP</sequence>
<keyword evidence="2 4" id="KW-0479">Metal-binding</keyword>
<comment type="catalytic activity">
    <reaction evidence="4">
        <text>N-terminal N-formyl-L-methionyl-[peptide] + H2O = N-terminal L-methionyl-[peptide] + formate</text>
        <dbReference type="Rhea" id="RHEA:24420"/>
        <dbReference type="Rhea" id="RHEA-COMP:10639"/>
        <dbReference type="Rhea" id="RHEA-COMP:10640"/>
        <dbReference type="ChEBI" id="CHEBI:15377"/>
        <dbReference type="ChEBI" id="CHEBI:15740"/>
        <dbReference type="ChEBI" id="CHEBI:49298"/>
        <dbReference type="ChEBI" id="CHEBI:64731"/>
        <dbReference type="EC" id="3.5.1.88"/>
    </reaction>
</comment>
<evidence type="ECO:0000256" key="1">
    <source>
        <dbReference type="ARBA" id="ARBA00010759"/>
    </source>
</evidence>
<dbReference type="SUPFAM" id="SSF56420">
    <property type="entry name" value="Peptide deformylase"/>
    <property type="match status" value="1"/>
</dbReference>
<dbReference type="Pfam" id="PF07920">
    <property type="entry name" value="DUF1684"/>
    <property type="match status" value="1"/>
</dbReference>
<evidence type="ECO:0000256" key="4">
    <source>
        <dbReference type="HAMAP-Rule" id="MF_00163"/>
    </source>
</evidence>
<dbReference type="GO" id="GO:0042586">
    <property type="term" value="F:peptide deformylase activity"/>
    <property type="evidence" value="ECO:0007669"/>
    <property type="project" value="UniProtKB-UniRule"/>
</dbReference>
<evidence type="ECO:0000256" key="2">
    <source>
        <dbReference type="ARBA" id="ARBA00022723"/>
    </source>
</evidence>
<evidence type="ECO:0000313" key="6">
    <source>
        <dbReference type="Proteomes" id="UP000616201"/>
    </source>
</evidence>
<feature type="active site" evidence="4">
    <location>
        <position position="367"/>
    </location>
</feature>
<comment type="similarity">
    <text evidence="1 4">Belongs to the polypeptide deformylase family.</text>
</comment>
<dbReference type="PANTHER" id="PTHR10458">
    <property type="entry name" value="PEPTIDE DEFORMYLASE"/>
    <property type="match status" value="1"/>
</dbReference>
<organism evidence="5 6">
    <name type="scientific">Sphingobacterium hungaricum</name>
    <dbReference type="NCBI Taxonomy" id="2082723"/>
    <lineage>
        <taxon>Bacteria</taxon>
        <taxon>Pseudomonadati</taxon>
        <taxon>Bacteroidota</taxon>
        <taxon>Sphingobacteriia</taxon>
        <taxon>Sphingobacteriales</taxon>
        <taxon>Sphingobacteriaceae</taxon>
        <taxon>Sphingobacterium</taxon>
    </lineage>
</organism>
<proteinExistence type="inferred from homology"/>
<keyword evidence="3 4" id="KW-0378">Hydrolase</keyword>
<gene>
    <name evidence="4 5" type="primary">def</name>
    <name evidence="5" type="ORF">C4F49_10465</name>
</gene>
<dbReference type="InterPro" id="IPR036821">
    <property type="entry name" value="Peptide_deformylase_sf"/>
</dbReference>
<evidence type="ECO:0000313" key="5">
    <source>
        <dbReference type="EMBL" id="MBE8714104.1"/>
    </source>
</evidence>
<dbReference type="PANTHER" id="PTHR10458:SF22">
    <property type="entry name" value="PEPTIDE DEFORMYLASE"/>
    <property type="match status" value="1"/>
</dbReference>
<dbReference type="PRINTS" id="PR01576">
    <property type="entry name" value="PDEFORMYLASE"/>
</dbReference>
<dbReference type="NCBIfam" id="TIGR00079">
    <property type="entry name" value="pept_deformyl"/>
    <property type="match status" value="1"/>
</dbReference>
<comment type="cofactor">
    <cofactor evidence="4">
        <name>Fe(2+)</name>
        <dbReference type="ChEBI" id="CHEBI:29033"/>
    </cofactor>
    <text evidence="4">Binds 1 Fe(2+) ion.</text>
</comment>
<keyword evidence="6" id="KW-1185">Reference proteome</keyword>
<name>A0A928YQM0_9SPHI</name>
<protein>
    <recommendedName>
        <fullName evidence="4">Peptide deformylase</fullName>
        <shortName evidence="4">PDF</shortName>
        <ecNumber evidence="4">3.5.1.88</ecNumber>
    </recommendedName>
    <alternativeName>
        <fullName evidence="4">Polypeptide deformylase</fullName>
    </alternativeName>
</protein>
<dbReference type="GO" id="GO:0006412">
    <property type="term" value="P:translation"/>
    <property type="evidence" value="ECO:0007669"/>
    <property type="project" value="UniProtKB-UniRule"/>
</dbReference>
<dbReference type="RefSeq" id="WP_196934279.1">
    <property type="nucleotide sequence ID" value="NZ_MU158697.1"/>
</dbReference>
<feature type="binding site" evidence="4">
    <location>
        <position position="366"/>
    </location>
    <ligand>
        <name>Fe cation</name>
        <dbReference type="ChEBI" id="CHEBI:24875"/>
    </ligand>
</feature>
<feature type="binding site" evidence="4">
    <location>
        <position position="324"/>
    </location>
    <ligand>
        <name>Fe cation</name>
        <dbReference type="ChEBI" id="CHEBI:24875"/>
    </ligand>
</feature>
<keyword evidence="4" id="KW-0648">Protein biosynthesis</keyword>
<dbReference type="EMBL" id="PRDK01000005">
    <property type="protein sequence ID" value="MBE8714104.1"/>
    <property type="molecule type" value="Genomic_DNA"/>
</dbReference>
<dbReference type="AlphaFoldDB" id="A0A928YQM0"/>
<comment type="caution">
    <text evidence="5">The sequence shown here is derived from an EMBL/GenBank/DDBJ whole genome shotgun (WGS) entry which is preliminary data.</text>
</comment>
<dbReference type="EC" id="3.5.1.88" evidence="4"/>
<feature type="binding site" evidence="4">
    <location>
        <position position="370"/>
    </location>
    <ligand>
        <name>Fe cation</name>
        <dbReference type="ChEBI" id="CHEBI:24875"/>
    </ligand>
</feature>
<dbReference type="InterPro" id="IPR012467">
    <property type="entry name" value="DUF1684"/>
</dbReference>
<dbReference type="Gene3D" id="3.90.45.10">
    <property type="entry name" value="Peptide deformylase"/>
    <property type="match status" value="1"/>
</dbReference>
<dbReference type="GO" id="GO:0046872">
    <property type="term" value="F:metal ion binding"/>
    <property type="evidence" value="ECO:0007669"/>
    <property type="project" value="UniProtKB-KW"/>
</dbReference>
<dbReference type="HAMAP" id="MF_00163">
    <property type="entry name" value="Pep_deformylase"/>
    <property type="match status" value="1"/>
</dbReference>
<dbReference type="Proteomes" id="UP000616201">
    <property type="component" value="Unassembled WGS sequence"/>
</dbReference>
<evidence type="ECO:0000256" key="3">
    <source>
        <dbReference type="ARBA" id="ARBA00022801"/>
    </source>
</evidence>
<comment type="function">
    <text evidence="4">Removes the formyl group from the N-terminal Met of newly synthesized proteins. Requires at least a dipeptide for an efficient rate of reaction. N-terminal L-methionine is a prerequisite for activity but the enzyme has broad specificity at other positions.</text>
</comment>
<reference evidence="5" key="1">
    <citation type="submission" date="2018-02" db="EMBL/GenBank/DDBJ databases">
        <authorList>
            <person name="Vasarhelyi B.M."/>
            <person name="Deshmukh S."/>
            <person name="Balint B."/>
            <person name="Kukolya J."/>
        </authorList>
    </citation>
    <scope>NUCLEOTIDE SEQUENCE</scope>
    <source>
        <strain evidence="5">KB22</strain>
    </source>
</reference>
<accession>A0A928YQM0</accession>
<dbReference type="Pfam" id="PF01327">
    <property type="entry name" value="Pep_deformylase"/>
    <property type="match status" value="1"/>
</dbReference>